<keyword evidence="1" id="KW-0812">Transmembrane</keyword>
<keyword evidence="1" id="KW-0472">Membrane</keyword>
<comment type="caution">
    <text evidence="2">The sequence shown here is derived from an EMBL/GenBank/DDBJ whole genome shotgun (WGS) entry which is preliminary data.</text>
</comment>
<keyword evidence="1" id="KW-1133">Transmembrane helix</keyword>
<gene>
    <name evidence="2" type="ORF">LX97_02626</name>
</gene>
<proteinExistence type="predicted"/>
<organism evidence="2 3">
    <name type="scientific">Nonlabens dokdonensis</name>
    <dbReference type="NCBI Taxonomy" id="328515"/>
    <lineage>
        <taxon>Bacteria</taxon>
        <taxon>Pseudomonadati</taxon>
        <taxon>Bacteroidota</taxon>
        <taxon>Flavobacteriia</taxon>
        <taxon>Flavobacteriales</taxon>
        <taxon>Flavobacteriaceae</taxon>
        <taxon>Nonlabens</taxon>
    </lineage>
</organism>
<feature type="transmembrane region" description="Helical" evidence="1">
    <location>
        <begin position="7"/>
        <end position="26"/>
    </location>
</feature>
<evidence type="ECO:0000313" key="2">
    <source>
        <dbReference type="EMBL" id="PZX39260.1"/>
    </source>
</evidence>
<dbReference type="EMBL" id="QKZR01000004">
    <property type="protein sequence ID" value="PZX39260.1"/>
    <property type="molecule type" value="Genomic_DNA"/>
</dbReference>
<feature type="transmembrane region" description="Helical" evidence="1">
    <location>
        <begin position="61"/>
        <end position="83"/>
    </location>
</feature>
<reference evidence="2 3" key="1">
    <citation type="submission" date="2018-06" db="EMBL/GenBank/DDBJ databases">
        <title>Genomic Encyclopedia of Archaeal and Bacterial Type Strains, Phase II (KMG-II): from individual species to whole genera.</title>
        <authorList>
            <person name="Goeker M."/>
        </authorList>
    </citation>
    <scope>NUCLEOTIDE SEQUENCE [LARGE SCALE GENOMIC DNA]</scope>
    <source>
        <strain evidence="2 3">DSM 17205</strain>
    </source>
</reference>
<keyword evidence="3" id="KW-1185">Reference proteome</keyword>
<accession>A0ABX5PWU0</accession>
<protein>
    <recommendedName>
        <fullName evidence="4">Transmembrane protein</fullName>
    </recommendedName>
</protein>
<evidence type="ECO:0000256" key="1">
    <source>
        <dbReference type="SAM" id="Phobius"/>
    </source>
</evidence>
<evidence type="ECO:0000313" key="3">
    <source>
        <dbReference type="Proteomes" id="UP000248584"/>
    </source>
</evidence>
<sequence>MINLNKISFVITIVIHIYIALSYKLLDNFNSIIFTYAISTLFGFLLKLFCSKNLKKIGWGIYYGSIVPLILLGVFMIWLYAYYPK</sequence>
<dbReference type="Proteomes" id="UP000248584">
    <property type="component" value="Unassembled WGS sequence"/>
</dbReference>
<name>A0ABX5PWU0_9FLAO</name>
<feature type="transmembrane region" description="Helical" evidence="1">
    <location>
        <begin position="32"/>
        <end position="49"/>
    </location>
</feature>
<evidence type="ECO:0008006" key="4">
    <source>
        <dbReference type="Google" id="ProtNLM"/>
    </source>
</evidence>